<organism evidence="2">
    <name type="scientific">Salinispirillum sp. LH 10-3-1</name>
    <dbReference type="NCBI Taxonomy" id="2952525"/>
    <lineage>
        <taxon>Bacteria</taxon>
        <taxon>Pseudomonadati</taxon>
        <taxon>Pseudomonadota</taxon>
        <taxon>Gammaproteobacteria</taxon>
        <taxon>Oceanospirillales</taxon>
        <taxon>Saccharospirillaceae</taxon>
        <taxon>Salinispirillum</taxon>
    </lineage>
</organism>
<keyword evidence="1" id="KW-0472">Membrane</keyword>
<dbReference type="InterPro" id="IPR027463">
    <property type="entry name" value="AcrB_DN_DC_subdom"/>
</dbReference>
<dbReference type="Gene3D" id="3.30.70.1320">
    <property type="entry name" value="Multidrug efflux transporter AcrB pore domain like"/>
    <property type="match status" value="1"/>
</dbReference>
<dbReference type="SUPFAM" id="SSF82866">
    <property type="entry name" value="Multidrug efflux transporter AcrB transmembrane domain"/>
    <property type="match status" value="1"/>
</dbReference>
<dbReference type="PRINTS" id="PR00702">
    <property type="entry name" value="ACRIFLAVINRP"/>
</dbReference>
<dbReference type="EMBL" id="CP101717">
    <property type="protein sequence ID" value="WLD57378.1"/>
    <property type="molecule type" value="Genomic_DNA"/>
</dbReference>
<feature type="transmembrane region" description="Helical" evidence="1">
    <location>
        <begin position="84"/>
        <end position="106"/>
    </location>
</feature>
<dbReference type="GO" id="GO:0042910">
    <property type="term" value="F:xenobiotic transmembrane transporter activity"/>
    <property type="evidence" value="ECO:0007669"/>
    <property type="project" value="TreeGrafter"/>
</dbReference>
<feature type="transmembrane region" description="Helical" evidence="1">
    <location>
        <begin position="138"/>
        <end position="158"/>
    </location>
</feature>
<dbReference type="RefSeq" id="WP_304994664.1">
    <property type="nucleotide sequence ID" value="NZ_CP101717.1"/>
</dbReference>
<accession>A0AB38YDD2</accession>
<gene>
    <name evidence="2" type="ORF">NFC81_11700</name>
</gene>
<dbReference type="PANTHER" id="PTHR32063:SF33">
    <property type="entry name" value="RND SUPERFAMILY EFFLUX PUMP PERMEASE COMPONENT"/>
    <property type="match status" value="1"/>
</dbReference>
<evidence type="ECO:0000313" key="2">
    <source>
        <dbReference type="EMBL" id="WLD57378.1"/>
    </source>
</evidence>
<protein>
    <submittedName>
        <fullName evidence="2">Efflux RND transporter permease subunit</fullName>
    </submittedName>
</protein>
<evidence type="ECO:0000256" key="1">
    <source>
        <dbReference type="SAM" id="Phobius"/>
    </source>
</evidence>
<dbReference type="GO" id="GO:0005886">
    <property type="term" value="C:plasma membrane"/>
    <property type="evidence" value="ECO:0007669"/>
    <property type="project" value="TreeGrafter"/>
</dbReference>
<dbReference type="Gene3D" id="1.20.1640.10">
    <property type="entry name" value="Multidrug efflux transporter AcrB transmembrane domain"/>
    <property type="match status" value="1"/>
</dbReference>
<dbReference type="PANTHER" id="PTHR32063">
    <property type="match status" value="1"/>
</dbReference>
<feature type="transmembrane region" description="Helical" evidence="1">
    <location>
        <begin position="112"/>
        <end position="131"/>
    </location>
</feature>
<feature type="transmembrane region" description="Helical" evidence="1">
    <location>
        <begin position="194"/>
        <end position="216"/>
    </location>
</feature>
<proteinExistence type="predicted"/>
<name>A0AB38YDD2_9GAMM</name>
<reference evidence="2" key="1">
    <citation type="submission" date="2022-07" db="EMBL/GenBank/DDBJ databases">
        <title>Complete genome sequence of Salinispirillum sp. LH10-3-1 capable of multiple carbohydrate inversion isolated from a soda lake.</title>
        <authorList>
            <person name="Liu J."/>
            <person name="Zhai Y."/>
            <person name="Zhang H."/>
            <person name="Yang H."/>
            <person name="Qu J."/>
            <person name="Li J."/>
        </authorList>
    </citation>
    <scope>NUCLEOTIDE SEQUENCE</scope>
    <source>
        <strain evidence="2">LH 10-3-1</strain>
    </source>
</reference>
<dbReference type="InterPro" id="IPR001036">
    <property type="entry name" value="Acrflvin-R"/>
</dbReference>
<keyword evidence="1" id="KW-1133">Transmembrane helix</keyword>
<keyword evidence="1" id="KW-0812">Transmembrane</keyword>
<sequence length="225" mass="24596">MPVSTNRVLGDVADVRDGSQNPSLRMYFEDQPAVMLQLSRSSRMDSLETAEIYRTWYAEVASTLPDSIGVHVFYDTSEFVIDNINLLVSNGIFGLIFVLLTLFVFLNIRVAFWTAMGIPVAIMGTMALLYFTGGSLNFFSIFALLMALGIIVDDAIVVGEETQSLIEQGSDHHDAAGVATHMFPPILASSLTTIAAFSPLLFLPACLVSCCGRFLWSSLRSSLPH</sequence>
<dbReference type="AlphaFoldDB" id="A0AB38YDD2"/>
<dbReference type="Gene3D" id="3.30.2090.10">
    <property type="entry name" value="Multidrug efflux transporter AcrB TolC docking domain, DN and DC subdomains"/>
    <property type="match status" value="1"/>
</dbReference>
<dbReference type="Pfam" id="PF00873">
    <property type="entry name" value="ACR_tran"/>
    <property type="match status" value="1"/>
</dbReference>